<evidence type="ECO:0000313" key="1">
    <source>
        <dbReference type="EMBL" id="GAA4115560.1"/>
    </source>
</evidence>
<organism evidence="1 2">
    <name type="scientific">Nocardioides fonticola</name>
    <dbReference type="NCBI Taxonomy" id="450363"/>
    <lineage>
        <taxon>Bacteria</taxon>
        <taxon>Bacillati</taxon>
        <taxon>Actinomycetota</taxon>
        <taxon>Actinomycetes</taxon>
        <taxon>Propionibacteriales</taxon>
        <taxon>Nocardioidaceae</taxon>
        <taxon>Nocardioides</taxon>
    </lineage>
</organism>
<comment type="caution">
    <text evidence="1">The sequence shown here is derived from an EMBL/GenBank/DDBJ whole genome shotgun (WGS) entry which is preliminary data.</text>
</comment>
<gene>
    <name evidence="1" type="ORF">GCM10022215_14500</name>
</gene>
<dbReference type="RefSeq" id="WP_344732626.1">
    <property type="nucleotide sequence ID" value="NZ_BAAAZH010000011.1"/>
</dbReference>
<dbReference type="InterPro" id="IPR036390">
    <property type="entry name" value="WH_DNA-bd_sf"/>
</dbReference>
<dbReference type="Proteomes" id="UP001501495">
    <property type="component" value="Unassembled WGS sequence"/>
</dbReference>
<dbReference type="SUPFAM" id="SSF46785">
    <property type="entry name" value="Winged helix' DNA-binding domain"/>
    <property type="match status" value="1"/>
</dbReference>
<protein>
    <recommendedName>
        <fullName evidence="3">MarR family transcriptional regulator</fullName>
    </recommendedName>
</protein>
<keyword evidence="2" id="KW-1185">Reference proteome</keyword>
<sequence length="215" mass="22584">MTDPRTASPAAPAAPAFLALHALRLRGTVQPELAAEIAGLEAAEAEQLLRAAEAAGHVSFHEGRRGGFRLTDAGREQYAVLLAADTAGAEATAALEAAYEAFLPANVRLKEVTTAWQMRDGAPNDHTDAAYDAGVIDDLAALDADVQGPLRDGAAGCPRLGTYAERLAAVLGRLRGGDIAAFARPLANSYHDIWMELHQDLLLSLGRERSAADGH</sequence>
<proteinExistence type="predicted"/>
<dbReference type="EMBL" id="BAAAZH010000011">
    <property type="protein sequence ID" value="GAA4115560.1"/>
    <property type="molecule type" value="Genomic_DNA"/>
</dbReference>
<evidence type="ECO:0000313" key="2">
    <source>
        <dbReference type="Proteomes" id="UP001501495"/>
    </source>
</evidence>
<evidence type="ECO:0008006" key="3">
    <source>
        <dbReference type="Google" id="ProtNLM"/>
    </source>
</evidence>
<name>A0ABP7XH43_9ACTN</name>
<accession>A0ABP7XH43</accession>
<reference evidence="2" key="1">
    <citation type="journal article" date="2019" name="Int. J. Syst. Evol. Microbiol.">
        <title>The Global Catalogue of Microorganisms (GCM) 10K type strain sequencing project: providing services to taxonomists for standard genome sequencing and annotation.</title>
        <authorList>
            <consortium name="The Broad Institute Genomics Platform"/>
            <consortium name="The Broad Institute Genome Sequencing Center for Infectious Disease"/>
            <person name="Wu L."/>
            <person name="Ma J."/>
        </authorList>
    </citation>
    <scope>NUCLEOTIDE SEQUENCE [LARGE SCALE GENOMIC DNA]</scope>
    <source>
        <strain evidence="2">JCM 16703</strain>
    </source>
</reference>